<dbReference type="InterPro" id="IPR036107">
    <property type="entry name" value="CsrA_sf"/>
</dbReference>
<dbReference type="RefSeq" id="WP_184578610.1">
    <property type="nucleotide sequence ID" value="NZ_JACIIQ010000022.1"/>
</dbReference>
<comment type="caution">
    <text evidence="2">The sequence shown here is derived from an EMBL/GenBank/DDBJ whole genome shotgun (WGS) entry which is preliminary data.</text>
</comment>
<dbReference type="InterPro" id="IPR003751">
    <property type="entry name" value="CsrA"/>
</dbReference>
<reference evidence="2" key="1">
    <citation type="submission" date="2020-08" db="EMBL/GenBank/DDBJ databases">
        <title>Studying the diversity of plant-associated saprophytic bacteria and their role in host health and plant-pathogen interactions.</title>
        <authorList>
            <person name="Potnis N."/>
        </authorList>
    </citation>
    <scope>NUCLEOTIDE SEQUENCE</scope>
    <source>
        <strain evidence="2">F21</strain>
    </source>
</reference>
<dbReference type="GO" id="GO:0006109">
    <property type="term" value="P:regulation of carbohydrate metabolic process"/>
    <property type="evidence" value="ECO:0007669"/>
    <property type="project" value="InterPro"/>
</dbReference>
<dbReference type="EMBL" id="JACIIQ010000022">
    <property type="protein sequence ID" value="MBB5672337.1"/>
    <property type="molecule type" value="Genomic_DNA"/>
</dbReference>
<dbReference type="Proteomes" id="UP000528595">
    <property type="component" value="Unassembled WGS sequence"/>
</dbReference>
<keyword evidence="1" id="KW-0010">Activator</keyword>
<dbReference type="Pfam" id="PF02599">
    <property type="entry name" value="CsrA"/>
    <property type="match status" value="1"/>
</dbReference>
<sequence>MEKNSPTMVTELTLDIEQSVRIGDRVLIKLTKVNKLQARFSIEAPRHVAVWREEIHRTMTSKDQGE</sequence>
<accession>A0AB73H1X3</accession>
<evidence type="ECO:0000313" key="2">
    <source>
        <dbReference type="EMBL" id="MBB5672337.1"/>
    </source>
</evidence>
<name>A0AB73H1X3_9XANT</name>
<organism evidence="2">
    <name type="scientific">Xanthomonas arboricola</name>
    <dbReference type="NCBI Taxonomy" id="56448"/>
    <lineage>
        <taxon>Bacteria</taxon>
        <taxon>Pseudomonadati</taxon>
        <taxon>Pseudomonadota</taxon>
        <taxon>Gammaproteobacteria</taxon>
        <taxon>Lysobacterales</taxon>
        <taxon>Lysobacteraceae</taxon>
        <taxon>Xanthomonas</taxon>
    </lineage>
</organism>
<evidence type="ECO:0000256" key="1">
    <source>
        <dbReference type="ARBA" id="ARBA00023159"/>
    </source>
</evidence>
<dbReference type="GO" id="GO:0003723">
    <property type="term" value="F:RNA binding"/>
    <property type="evidence" value="ECO:0007669"/>
    <property type="project" value="InterPro"/>
</dbReference>
<dbReference type="Gene3D" id="2.60.40.4380">
    <property type="entry name" value="Translational regulator CsrA"/>
    <property type="match status" value="1"/>
</dbReference>
<gene>
    <name evidence="2" type="ORF">FHR65_003935</name>
</gene>
<protein>
    <submittedName>
        <fullName evidence="2">Carbon storage regulator CsrA</fullName>
    </submittedName>
</protein>
<proteinExistence type="predicted"/>
<dbReference type="AlphaFoldDB" id="A0AB73H1X3"/>
<dbReference type="SUPFAM" id="SSF117130">
    <property type="entry name" value="CsrA-like"/>
    <property type="match status" value="1"/>
</dbReference>
<dbReference type="GO" id="GO:0006402">
    <property type="term" value="P:mRNA catabolic process"/>
    <property type="evidence" value="ECO:0007669"/>
    <property type="project" value="InterPro"/>
</dbReference>